<evidence type="ECO:0000313" key="4">
    <source>
        <dbReference type="Proteomes" id="UP000464178"/>
    </source>
</evidence>
<dbReference type="InterPro" id="IPR009057">
    <property type="entry name" value="Homeodomain-like_sf"/>
</dbReference>
<evidence type="ECO:0000256" key="1">
    <source>
        <dbReference type="SAM" id="MobiDB-lite"/>
    </source>
</evidence>
<keyword evidence="4" id="KW-1185">Reference proteome</keyword>
<organism evidence="2 4">
    <name type="scientific">Gemmata massiliana</name>
    <dbReference type="NCBI Taxonomy" id="1210884"/>
    <lineage>
        <taxon>Bacteria</taxon>
        <taxon>Pseudomonadati</taxon>
        <taxon>Planctomycetota</taxon>
        <taxon>Planctomycetia</taxon>
        <taxon>Gemmatales</taxon>
        <taxon>Gemmataceae</taxon>
        <taxon>Gemmata</taxon>
    </lineage>
</organism>
<name>A0A6P2CWL8_9BACT</name>
<dbReference type="KEGG" id="gms:SOIL9_43750"/>
<dbReference type="EMBL" id="LR593886">
    <property type="protein sequence ID" value="VTR96138.1"/>
    <property type="molecule type" value="Genomic_DNA"/>
</dbReference>
<reference evidence="2 4" key="1">
    <citation type="submission" date="2019-05" db="EMBL/GenBank/DDBJ databases">
        <authorList>
            <consortium name="Science for Life Laboratories"/>
        </authorList>
    </citation>
    <scope>NUCLEOTIDE SEQUENCE [LARGE SCALE GENOMIC DNA]</scope>
    <source>
        <strain evidence="2">Soil9</strain>
    </source>
</reference>
<evidence type="ECO:0000313" key="2">
    <source>
        <dbReference type="EMBL" id="VTR93339.1"/>
    </source>
</evidence>
<dbReference type="EMBL" id="LR593886">
    <property type="protein sequence ID" value="VTR93339.1"/>
    <property type="molecule type" value="Genomic_DNA"/>
</dbReference>
<accession>A0A6P2CWL8</accession>
<dbReference type="Pfam" id="PF13565">
    <property type="entry name" value="HTH_32"/>
    <property type="match status" value="1"/>
</dbReference>
<evidence type="ECO:0000313" key="3">
    <source>
        <dbReference type="EMBL" id="VTR96138.1"/>
    </source>
</evidence>
<dbReference type="KEGG" id="gms:SOIL9_15760"/>
<sequence>MIRIQLPPAEAEHLEALFRSTTDRKLRDRVQIVLMAHRGRARQDIATAPGVDRRTVTRWLNTYCANGLSGLRPKKSKGKSGHIPAALADEVKTWVLTGPAEQGLDRANWTHAELADHLLKTKGVRTSRSAVQRFCSKIDIRLYRPTYHHERGDPVQQAKARPEIAELGNGQGPGSSSS</sequence>
<dbReference type="AlphaFoldDB" id="A0A6P2CWL8"/>
<feature type="region of interest" description="Disordered" evidence="1">
    <location>
        <begin position="149"/>
        <end position="178"/>
    </location>
</feature>
<protein>
    <recommendedName>
        <fullName evidence="5">Winged helix-turn helix domain-containing protein</fullName>
    </recommendedName>
</protein>
<dbReference type="RefSeq" id="WP_162668079.1">
    <property type="nucleotide sequence ID" value="NZ_LR593886.1"/>
</dbReference>
<dbReference type="SUPFAM" id="SSF46689">
    <property type="entry name" value="Homeodomain-like"/>
    <property type="match status" value="1"/>
</dbReference>
<feature type="compositionally biased region" description="Gly residues" evidence="1">
    <location>
        <begin position="169"/>
        <end position="178"/>
    </location>
</feature>
<proteinExistence type="predicted"/>
<evidence type="ECO:0008006" key="5">
    <source>
        <dbReference type="Google" id="ProtNLM"/>
    </source>
</evidence>
<dbReference type="Proteomes" id="UP000464178">
    <property type="component" value="Chromosome"/>
</dbReference>
<gene>
    <name evidence="3" type="ORF">SOIL9_15760</name>
    <name evidence="2" type="ORF">SOIL9_43750</name>
</gene>